<protein>
    <submittedName>
        <fullName evidence="1">Uncharacterized protein</fullName>
    </submittedName>
</protein>
<accession>A0A554NEA0</accession>
<reference evidence="1 2" key="1">
    <citation type="submission" date="2018-06" db="EMBL/GenBank/DDBJ databases">
        <title>Natronomonas sp. F16-60 a new haloarchaeon isolated from a solar saltern of Isla Cristina, Huelva, Spain.</title>
        <authorList>
            <person name="Duran-Viseras A."/>
            <person name="Sanchez-Porro C."/>
            <person name="Ventosa A."/>
        </authorList>
    </citation>
    <scope>NUCLEOTIDE SEQUENCE [LARGE SCALE GENOMIC DNA]</scope>
    <source>
        <strain evidence="1 2">F16-60</strain>
    </source>
</reference>
<organism evidence="1 2">
    <name type="scientific">Haloglomus irregulare</name>
    <dbReference type="NCBI Taxonomy" id="2234134"/>
    <lineage>
        <taxon>Archaea</taxon>
        <taxon>Methanobacteriati</taxon>
        <taxon>Methanobacteriota</taxon>
        <taxon>Stenosarchaea group</taxon>
        <taxon>Halobacteria</taxon>
        <taxon>Halobacteriales</taxon>
        <taxon>Natronomonadaceae</taxon>
        <taxon>Haloglomus</taxon>
    </lineage>
</organism>
<evidence type="ECO:0000313" key="2">
    <source>
        <dbReference type="Proteomes" id="UP000319894"/>
    </source>
</evidence>
<sequence length="158" mass="17000">MSSANRTDVPPETVGVSLEPEGVEVTYTDGRSVFYHGVPKRAEGRVVSAPGKEVHLLVTDPTETEGVMLYVNDRKTDDEILESAGVGRVILGRNESESVFPGVEATNTGYRVEVTADPAEARGRVFVFVEDEVSEQAYEIVAPSEGDGEGTEAPEQVE</sequence>
<keyword evidence="2" id="KW-1185">Reference proteome</keyword>
<dbReference type="OrthoDB" id="156190at2157"/>
<dbReference type="InterPro" id="IPR043814">
    <property type="entry name" value="DUF5796"/>
</dbReference>
<dbReference type="Pfam" id="PF19109">
    <property type="entry name" value="DUF5796"/>
    <property type="match status" value="1"/>
</dbReference>
<dbReference type="Proteomes" id="UP000319894">
    <property type="component" value="Unassembled WGS sequence"/>
</dbReference>
<dbReference type="EMBL" id="QMDX01000001">
    <property type="protein sequence ID" value="TSD15731.1"/>
    <property type="molecule type" value="Genomic_DNA"/>
</dbReference>
<dbReference type="RefSeq" id="WP_144260208.1">
    <property type="nucleotide sequence ID" value="NZ_QMDX01000001.1"/>
</dbReference>
<comment type="caution">
    <text evidence="1">The sequence shown here is derived from an EMBL/GenBank/DDBJ whole genome shotgun (WGS) entry which is preliminary data.</text>
</comment>
<gene>
    <name evidence="1" type="ORF">DP107_00675</name>
</gene>
<dbReference type="InParanoid" id="A0A554NEA0"/>
<name>A0A554NEA0_9EURY</name>
<evidence type="ECO:0000313" key="1">
    <source>
        <dbReference type="EMBL" id="TSD15731.1"/>
    </source>
</evidence>
<proteinExistence type="predicted"/>
<dbReference type="AlphaFoldDB" id="A0A554NEA0"/>